<dbReference type="Proteomes" id="UP000002026">
    <property type="component" value="Chromosome"/>
</dbReference>
<sequence>MAFNNVLVPYDGSDHSKKALSTAVELVAALPDAKLTALTVVPAYRVETAGSFHDVETQGGVPAGIVEYDQYKQAVQLVLDKAKAEQVESIGDIMAPLGERAIVDAVAESSVVEGIVEYAEKHEVDLIVMGRRGLGAIRAMLGSVSYGVLHSTDISVMTVK</sequence>
<dbReference type="PANTHER" id="PTHR46268:SF6">
    <property type="entry name" value="UNIVERSAL STRESS PROTEIN UP12"/>
    <property type="match status" value="1"/>
</dbReference>
<dbReference type="RefSeq" id="WP_012798598.1">
    <property type="nucleotide sequence ID" value="NC_013165.1"/>
</dbReference>
<evidence type="ECO:0000259" key="2">
    <source>
        <dbReference type="Pfam" id="PF00582"/>
    </source>
</evidence>
<dbReference type="eggNOG" id="COG0589">
    <property type="taxonomic scope" value="Bacteria"/>
</dbReference>
<dbReference type="Gene3D" id="3.40.50.620">
    <property type="entry name" value="HUPs"/>
    <property type="match status" value="1"/>
</dbReference>
<dbReference type="InterPro" id="IPR006015">
    <property type="entry name" value="Universal_stress_UspA"/>
</dbReference>
<dbReference type="KEGG" id="shi:Shel_14760"/>
<evidence type="ECO:0000256" key="1">
    <source>
        <dbReference type="ARBA" id="ARBA00008791"/>
    </source>
</evidence>
<name>C7N6G1_SLAHD</name>
<dbReference type="Pfam" id="PF00582">
    <property type="entry name" value="Usp"/>
    <property type="match status" value="1"/>
</dbReference>
<evidence type="ECO:0000313" key="3">
    <source>
        <dbReference type="EMBL" id="ACV22496.1"/>
    </source>
</evidence>
<protein>
    <submittedName>
        <fullName evidence="3">Universal stress protein UspA-like protein</fullName>
    </submittedName>
</protein>
<organism evidence="3 4">
    <name type="scientific">Slackia heliotrinireducens (strain ATCC 29202 / DSM 20476 / NCTC 11029 / RHS 1)</name>
    <name type="common">Peptococcus heliotrinreducens</name>
    <dbReference type="NCBI Taxonomy" id="471855"/>
    <lineage>
        <taxon>Bacteria</taxon>
        <taxon>Bacillati</taxon>
        <taxon>Actinomycetota</taxon>
        <taxon>Coriobacteriia</taxon>
        <taxon>Eggerthellales</taxon>
        <taxon>Eggerthellaceae</taxon>
        <taxon>Slackia</taxon>
    </lineage>
</organism>
<feature type="domain" description="UspA" evidence="2">
    <location>
        <begin position="3"/>
        <end position="160"/>
    </location>
</feature>
<keyword evidence="4" id="KW-1185">Reference proteome</keyword>
<dbReference type="PRINTS" id="PR01438">
    <property type="entry name" value="UNVRSLSTRESS"/>
</dbReference>
<evidence type="ECO:0000313" key="4">
    <source>
        <dbReference type="Proteomes" id="UP000002026"/>
    </source>
</evidence>
<comment type="similarity">
    <text evidence="1">Belongs to the universal stress protein A family.</text>
</comment>
<dbReference type="PANTHER" id="PTHR46268">
    <property type="entry name" value="STRESS RESPONSE PROTEIN NHAX"/>
    <property type="match status" value="1"/>
</dbReference>
<dbReference type="CDD" id="cd00293">
    <property type="entry name" value="USP-like"/>
    <property type="match status" value="1"/>
</dbReference>
<reference evidence="3 4" key="1">
    <citation type="journal article" date="2009" name="Stand. Genomic Sci.">
        <title>Complete genome sequence of Slackia heliotrinireducens type strain (RHS 1).</title>
        <authorList>
            <person name="Pukall R."/>
            <person name="Lapidus A."/>
            <person name="Nolan M."/>
            <person name="Copeland A."/>
            <person name="Glavina Del Rio T."/>
            <person name="Lucas S."/>
            <person name="Chen F."/>
            <person name="Tice H."/>
            <person name="Cheng J.F."/>
            <person name="Chertkov O."/>
            <person name="Bruce D."/>
            <person name="Goodwin L."/>
            <person name="Kuske C."/>
            <person name="Brettin T."/>
            <person name="Detter J.C."/>
            <person name="Han C."/>
            <person name="Pitluck S."/>
            <person name="Pati A."/>
            <person name="Mavrommatis K."/>
            <person name="Ivanova N."/>
            <person name="Ovchinnikova G."/>
            <person name="Chen A."/>
            <person name="Palaniappan K."/>
            <person name="Schneider S."/>
            <person name="Rohde M."/>
            <person name="Chain P."/>
            <person name="D'haeseleer P."/>
            <person name="Goker M."/>
            <person name="Bristow J."/>
            <person name="Eisen J.A."/>
            <person name="Markowitz V."/>
            <person name="Kyrpides N.C."/>
            <person name="Klenk H.P."/>
            <person name="Hugenholtz P."/>
        </authorList>
    </citation>
    <scope>NUCLEOTIDE SEQUENCE [LARGE SCALE GENOMIC DNA]</scope>
    <source>
        <strain evidence="4">ATCC 29202 / DSM 20476 / NCTC 11029 / RHS 1</strain>
    </source>
</reference>
<accession>C7N6G1</accession>
<dbReference type="EMBL" id="CP001684">
    <property type="protein sequence ID" value="ACV22496.1"/>
    <property type="molecule type" value="Genomic_DNA"/>
</dbReference>
<dbReference type="HOGENOM" id="CLU_049301_16_2_11"/>
<dbReference type="STRING" id="471855.Shel_14760"/>
<dbReference type="InterPro" id="IPR014729">
    <property type="entry name" value="Rossmann-like_a/b/a_fold"/>
</dbReference>
<gene>
    <name evidence="3" type="ordered locus">Shel_14760</name>
</gene>
<dbReference type="InterPro" id="IPR006016">
    <property type="entry name" value="UspA"/>
</dbReference>
<dbReference type="AlphaFoldDB" id="C7N6G1"/>
<proteinExistence type="inferred from homology"/>
<dbReference type="SUPFAM" id="SSF52402">
    <property type="entry name" value="Adenine nucleotide alpha hydrolases-like"/>
    <property type="match status" value="1"/>
</dbReference>